<gene>
    <name evidence="2" type="ORF">OTU49_013782</name>
</gene>
<evidence type="ECO:0000259" key="1">
    <source>
        <dbReference type="PROSITE" id="PS51910"/>
    </source>
</evidence>
<dbReference type="Proteomes" id="UP001445076">
    <property type="component" value="Unassembled WGS sequence"/>
</dbReference>
<dbReference type="InterPro" id="IPR050314">
    <property type="entry name" value="Glycosyl_Hydrlase_18"/>
</dbReference>
<organism evidence="2 3">
    <name type="scientific">Cherax quadricarinatus</name>
    <name type="common">Australian red claw crayfish</name>
    <dbReference type="NCBI Taxonomy" id="27406"/>
    <lineage>
        <taxon>Eukaryota</taxon>
        <taxon>Metazoa</taxon>
        <taxon>Ecdysozoa</taxon>
        <taxon>Arthropoda</taxon>
        <taxon>Crustacea</taxon>
        <taxon>Multicrustacea</taxon>
        <taxon>Malacostraca</taxon>
        <taxon>Eumalacostraca</taxon>
        <taxon>Eucarida</taxon>
        <taxon>Decapoda</taxon>
        <taxon>Pleocyemata</taxon>
        <taxon>Astacidea</taxon>
        <taxon>Parastacoidea</taxon>
        <taxon>Parastacidae</taxon>
        <taxon>Cherax</taxon>
    </lineage>
</organism>
<protein>
    <recommendedName>
        <fullName evidence="1">GH18 domain-containing protein</fullName>
    </recommendedName>
</protein>
<name>A0AAW0VTG3_CHEQU</name>
<dbReference type="Pfam" id="PF00704">
    <property type="entry name" value="Glyco_hydro_18"/>
    <property type="match status" value="1"/>
</dbReference>
<keyword evidence="3" id="KW-1185">Reference proteome</keyword>
<dbReference type="GO" id="GO:0005975">
    <property type="term" value="P:carbohydrate metabolic process"/>
    <property type="evidence" value="ECO:0007669"/>
    <property type="project" value="InterPro"/>
</dbReference>
<dbReference type="InterPro" id="IPR001223">
    <property type="entry name" value="Glyco_hydro18_cat"/>
</dbReference>
<dbReference type="GO" id="GO:0006032">
    <property type="term" value="P:chitin catabolic process"/>
    <property type="evidence" value="ECO:0007669"/>
    <property type="project" value="TreeGrafter"/>
</dbReference>
<dbReference type="AlphaFoldDB" id="A0AAW0VTG3"/>
<dbReference type="Gene3D" id="3.20.20.80">
    <property type="entry name" value="Glycosidases"/>
    <property type="match status" value="1"/>
</dbReference>
<feature type="domain" description="GH18" evidence="1">
    <location>
        <begin position="47"/>
        <end position="122"/>
    </location>
</feature>
<evidence type="ECO:0000313" key="2">
    <source>
        <dbReference type="EMBL" id="KAK8719782.1"/>
    </source>
</evidence>
<accession>A0AAW0VTG3</accession>
<dbReference type="PANTHER" id="PTHR11177:SF317">
    <property type="entry name" value="CHITINASE 12-RELATED"/>
    <property type="match status" value="1"/>
</dbReference>
<dbReference type="EMBL" id="JARKIK010001329">
    <property type="protein sequence ID" value="KAK8719782.1"/>
    <property type="molecule type" value="Genomic_DNA"/>
</dbReference>
<dbReference type="InterPro" id="IPR017853">
    <property type="entry name" value="GH"/>
</dbReference>
<feature type="non-terminal residue" evidence="2">
    <location>
        <position position="1"/>
    </location>
</feature>
<evidence type="ECO:0000313" key="3">
    <source>
        <dbReference type="Proteomes" id="UP001445076"/>
    </source>
</evidence>
<dbReference type="SUPFAM" id="SSF51445">
    <property type="entry name" value="(Trans)glycosidases"/>
    <property type="match status" value="1"/>
</dbReference>
<dbReference type="GO" id="GO:0004568">
    <property type="term" value="F:chitinase activity"/>
    <property type="evidence" value="ECO:0007669"/>
    <property type="project" value="TreeGrafter"/>
</dbReference>
<dbReference type="GO" id="GO:0005576">
    <property type="term" value="C:extracellular region"/>
    <property type="evidence" value="ECO:0007669"/>
    <property type="project" value="TreeGrafter"/>
</dbReference>
<feature type="non-terminal residue" evidence="2">
    <location>
        <position position="122"/>
    </location>
</feature>
<dbReference type="PANTHER" id="PTHR11177">
    <property type="entry name" value="CHITINASE"/>
    <property type="match status" value="1"/>
</dbReference>
<proteinExistence type="predicted"/>
<reference evidence="2 3" key="1">
    <citation type="journal article" date="2024" name="BMC Genomics">
        <title>Genome assembly of redclaw crayfish (Cherax quadricarinatus) provides insights into its immune adaptation and hypoxia tolerance.</title>
        <authorList>
            <person name="Liu Z."/>
            <person name="Zheng J."/>
            <person name="Li H."/>
            <person name="Fang K."/>
            <person name="Wang S."/>
            <person name="He J."/>
            <person name="Zhou D."/>
            <person name="Weng S."/>
            <person name="Chi M."/>
            <person name="Gu Z."/>
            <person name="He J."/>
            <person name="Li F."/>
            <person name="Wang M."/>
        </authorList>
    </citation>
    <scope>NUCLEOTIDE SEQUENCE [LARGE SCALE GENOMIC DNA]</scope>
    <source>
        <strain evidence="2">ZL_2023a</strain>
    </source>
</reference>
<comment type="caution">
    <text evidence="2">The sequence shown here is derived from an EMBL/GenBank/DDBJ whole genome shotgun (WGS) entry which is preliminary data.</text>
</comment>
<dbReference type="GO" id="GO:0008061">
    <property type="term" value="F:chitin binding"/>
    <property type="evidence" value="ECO:0007669"/>
    <property type="project" value="TreeGrafter"/>
</dbReference>
<sequence length="122" mass="13719">IVCVGEGSSLSPSLLLHHAIMKSVWRRLSLVLLLPSLTMAAAPATNHVVLCYYASWAHYRQGVAKYTVEDIPVELCTHLVYAFAILDPKTLLAKQHDSWLDNDLKNYDKFVQLKKKNPGMKV</sequence>
<dbReference type="PROSITE" id="PS51910">
    <property type="entry name" value="GH18_2"/>
    <property type="match status" value="1"/>
</dbReference>